<dbReference type="CDD" id="cd07377">
    <property type="entry name" value="WHTH_GntR"/>
    <property type="match status" value="1"/>
</dbReference>
<reference evidence="5 6" key="1">
    <citation type="submission" date="2023-07" db="EMBL/GenBank/DDBJ databases">
        <title>Genomic Encyclopedia of Type Strains, Phase IV (KMG-IV): sequencing the most valuable type-strain genomes for metagenomic binning, comparative biology and taxonomic classification.</title>
        <authorList>
            <person name="Goeker M."/>
        </authorList>
    </citation>
    <scope>NUCLEOTIDE SEQUENCE [LARGE SCALE GENOMIC DNA]</scope>
    <source>
        <strain evidence="5 6">DSM 1111</strain>
    </source>
</reference>
<proteinExistence type="predicted"/>
<dbReference type="SUPFAM" id="SSF64288">
    <property type="entry name" value="Chorismate lyase-like"/>
    <property type="match status" value="1"/>
</dbReference>
<dbReference type="PROSITE" id="PS50949">
    <property type="entry name" value="HTH_GNTR"/>
    <property type="match status" value="1"/>
</dbReference>
<keyword evidence="3" id="KW-0804">Transcription</keyword>
<dbReference type="Gene3D" id="1.10.10.10">
    <property type="entry name" value="Winged helix-like DNA-binding domain superfamily/Winged helix DNA-binding domain"/>
    <property type="match status" value="1"/>
</dbReference>
<accession>A0ABU0G293</accession>
<dbReference type="SUPFAM" id="SSF46785">
    <property type="entry name" value="Winged helix' DNA-binding domain"/>
    <property type="match status" value="1"/>
</dbReference>
<dbReference type="InterPro" id="IPR000524">
    <property type="entry name" value="Tscrpt_reg_HTH_GntR"/>
</dbReference>
<dbReference type="InterPro" id="IPR036388">
    <property type="entry name" value="WH-like_DNA-bd_sf"/>
</dbReference>
<evidence type="ECO:0000313" key="5">
    <source>
        <dbReference type="EMBL" id="MDQ0419446.1"/>
    </source>
</evidence>
<dbReference type="InterPro" id="IPR036390">
    <property type="entry name" value="WH_DNA-bd_sf"/>
</dbReference>
<dbReference type="Gene3D" id="3.40.1410.10">
    <property type="entry name" value="Chorismate lyase-like"/>
    <property type="match status" value="1"/>
</dbReference>
<protein>
    <submittedName>
        <fullName evidence="5">GntR family transcriptional regulator</fullName>
    </submittedName>
</protein>
<evidence type="ECO:0000313" key="6">
    <source>
        <dbReference type="Proteomes" id="UP001238496"/>
    </source>
</evidence>
<dbReference type="Pfam" id="PF00392">
    <property type="entry name" value="GntR"/>
    <property type="match status" value="1"/>
</dbReference>
<sequence length="239" mass="26404">MPQNPATQPPGSLPIYVQITELLVRDIAAGRLIDGEKLPPERDMAEELGIAVGTLRKALAELQNRGLLERIQGSGNYIRAISDPKSVYAMFRLELLGGGGLPTAEILSIDRLPKPSELPSFGSSTEAHRIRRLRRLSGKPAALEEIWLDGSYVETIDLEAVSESLYLFYRTKLSLWIARAEDQIGLDVVPDWAPASFGQAVGAPVTHIQRISQDQEGVRAEVSRTWLDHTVARYVARLK</sequence>
<name>A0ABU0G293_9HYPH</name>
<evidence type="ECO:0000256" key="1">
    <source>
        <dbReference type="ARBA" id="ARBA00023015"/>
    </source>
</evidence>
<dbReference type="InterPro" id="IPR028978">
    <property type="entry name" value="Chorismate_lyase_/UTRA_dom_sf"/>
</dbReference>
<organism evidence="5 6">
    <name type="scientific">Peteryoungia aggregata LMG 23059</name>
    <dbReference type="NCBI Taxonomy" id="1368425"/>
    <lineage>
        <taxon>Bacteria</taxon>
        <taxon>Pseudomonadati</taxon>
        <taxon>Pseudomonadota</taxon>
        <taxon>Alphaproteobacteria</taxon>
        <taxon>Hyphomicrobiales</taxon>
        <taxon>Rhizobiaceae</taxon>
        <taxon>Peteryoungia</taxon>
    </lineage>
</organism>
<comment type="caution">
    <text evidence="5">The sequence shown here is derived from an EMBL/GenBank/DDBJ whole genome shotgun (WGS) entry which is preliminary data.</text>
</comment>
<dbReference type="Pfam" id="PF07702">
    <property type="entry name" value="UTRA"/>
    <property type="match status" value="1"/>
</dbReference>
<dbReference type="Proteomes" id="UP001238496">
    <property type="component" value="Unassembled WGS sequence"/>
</dbReference>
<evidence type="ECO:0000256" key="2">
    <source>
        <dbReference type="ARBA" id="ARBA00023125"/>
    </source>
</evidence>
<keyword evidence="6" id="KW-1185">Reference proteome</keyword>
<dbReference type="InterPro" id="IPR050679">
    <property type="entry name" value="Bact_HTH_transcr_reg"/>
</dbReference>
<dbReference type="RefSeq" id="WP_307368886.1">
    <property type="nucleotide sequence ID" value="NZ_JAUSUW010000001.1"/>
</dbReference>
<dbReference type="PANTHER" id="PTHR44846">
    <property type="entry name" value="MANNOSYL-D-GLYCERATE TRANSPORT/METABOLISM SYSTEM REPRESSOR MNGR-RELATED"/>
    <property type="match status" value="1"/>
</dbReference>
<dbReference type="PRINTS" id="PR00035">
    <property type="entry name" value="HTHGNTR"/>
</dbReference>
<dbReference type="SMART" id="SM00345">
    <property type="entry name" value="HTH_GNTR"/>
    <property type="match status" value="1"/>
</dbReference>
<evidence type="ECO:0000256" key="3">
    <source>
        <dbReference type="ARBA" id="ARBA00023163"/>
    </source>
</evidence>
<dbReference type="PANTHER" id="PTHR44846:SF1">
    <property type="entry name" value="MANNOSYL-D-GLYCERATE TRANSPORT_METABOLISM SYSTEM REPRESSOR MNGR-RELATED"/>
    <property type="match status" value="1"/>
</dbReference>
<dbReference type="SMART" id="SM00866">
    <property type="entry name" value="UTRA"/>
    <property type="match status" value="1"/>
</dbReference>
<feature type="domain" description="HTH gntR-type" evidence="4">
    <location>
        <begin position="13"/>
        <end position="81"/>
    </location>
</feature>
<keyword evidence="1" id="KW-0805">Transcription regulation</keyword>
<evidence type="ECO:0000259" key="4">
    <source>
        <dbReference type="PROSITE" id="PS50949"/>
    </source>
</evidence>
<keyword evidence="2" id="KW-0238">DNA-binding</keyword>
<dbReference type="EMBL" id="JAUSUW010000001">
    <property type="protein sequence ID" value="MDQ0419446.1"/>
    <property type="molecule type" value="Genomic_DNA"/>
</dbReference>
<dbReference type="InterPro" id="IPR011663">
    <property type="entry name" value="UTRA"/>
</dbReference>
<gene>
    <name evidence="5" type="ORF">J2045_000456</name>
</gene>